<organism evidence="1 2">
    <name type="scientific">Pontibacter ummariensis</name>
    <dbReference type="NCBI Taxonomy" id="1610492"/>
    <lineage>
        <taxon>Bacteria</taxon>
        <taxon>Pseudomonadati</taxon>
        <taxon>Bacteroidota</taxon>
        <taxon>Cytophagia</taxon>
        <taxon>Cytophagales</taxon>
        <taxon>Hymenobacteraceae</taxon>
        <taxon>Pontibacter</taxon>
    </lineage>
</organism>
<name>A0A239ILX9_9BACT</name>
<keyword evidence="2" id="KW-1185">Reference proteome</keyword>
<protein>
    <submittedName>
        <fullName evidence="1">Uncharacterized protein</fullName>
    </submittedName>
</protein>
<dbReference type="AlphaFoldDB" id="A0A239ILX9"/>
<accession>A0A239ILX9</accession>
<reference evidence="2" key="1">
    <citation type="submission" date="2017-06" db="EMBL/GenBank/DDBJ databases">
        <authorList>
            <person name="Varghese N."/>
            <person name="Submissions S."/>
        </authorList>
    </citation>
    <scope>NUCLEOTIDE SEQUENCE [LARGE SCALE GENOMIC DNA]</scope>
    <source>
        <strain evidence="2">NKM1</strain>
    </source>
</reference>
<sequence length="34" mass="3843">MGGLIRLSIVRSQAGLGRINIYYRLNFGLSRFLS</sequence>
<proteinExistence type="predicted"/>
<gene>
    <name evidence="1" type="ORF">SAMN06296052_11771</name>
</gene>
<evidence type="ECO:0000313" key="2">
    <source>
        <dbReference type="Proteomes" id="UP000198432"/>
    </source>
</evidence>
<evidence type="ECO:0000313" key="1">
    <source>
        <dbReference type="EMBL" id="SNS93414.1"/>
    </source>
</evidence>
<dbReference type="EMBL" id="FZOQ01000017">
    <property type="protein sequence ID" value="SNS93414.1"/>
    <property type="molecule type" value="Genomic_DNA"/>
</dbReference>
<dbReference type="Proteomes" id="UP000198432">
    <property type="component" value="Unassembled WGS sequence"/>
</dbReference>